<evidence type="ECO:0000259" key="1">
    <source>
        <dbReference type="Pfam" id="PF05699"/>
    </source>
</evidence>
<dbReference type="InterPro" id="IPR008906">
    <property type="entry name" value="HATC_C_dom"/>
</dbReference>
<dbReference type="PANTHER" id="PTHR45913">
    <property type="entry name" value="EPM2A-INTERACTING PROTEIN 1"/>
    <property type="match status" value="1"/>
</dbReference>
<comment type="caution">
    <text evidence="2">The sequence shown here is derived from an EMBL/GenBank/DDBJ whole genome shotgun (WGS) entry which is preliminary data.</text>
</comment>
<dbReference type="GO" id="GO:0046983">
    <property type="term" value="F:protein dimerization activity"/>
    <property type="evidence" value="ECO:0007669"/>
    <property type="project" value="InterPro"/>
</dbReference>
<dbReference type="Proteomes" id="UP000823561">
    <property type="component" value="Chromosome 15"/>
</dbReference>
<evidence type="ECO:0000313" key="3">
    <source>
        <dbReference type="Proteomes" id="UP000823561"/>
    </source>
</evidence>
<feature type="non-terminal residue" evidence="2">
    <location>
        <position position="202"/>
    </location>
</feature>
<dbReference type="SUPFAM" id="SSF53098">
    <property type="entry name" value="Ribonuclease H-like"/>
    <property type="match status" value="1"/>
</dbReference>
<feature type="domain" description="HAT C-terminal dimerisation" evidence="1">
    <location>
        <begin position="119"/>
        <end position="182"/>
    </location>
</feature>
<name>A0AAV6G1J2_9TELE</name>
<dbReference type="InterPro" id="IPR012337">
    <property type="entry name" value="RNaseH-like_sf"/>
</dbReference>
<dbReference type="PANTHER" id="PTHR45913:SF21">
    <property type="entry name" value="DUF4371 DOMAIN-CONTAINING PROTEIN"/>
    <property type="match status" value="1"/>
</dbReference>
<accession>A0AAV6G1J2</accession>
<gene>
    <name evidence="2" type="ORF">AALO_G00197170</name>
</gene>
<protein>
    <recommendedName>
        <fullName evidence="1">HAT C-terminal dimerisation domain-containing protein</fullName>
    </recommendedName>
</protein>
<evidence type="ECO:0000313" key="2">
    <source>
        <dbReference type="EMBL" id="KAG5268999.1"/>
    </source>
</evidence>
<reference evidence="2" key="1">
    <citation type="submission" date="2020-10" db="EMBL/GenBank/DDBJ databases">
        <title>Chromosome-scale genome assembly of the Allis shad, Alosa alosa.</title>
        <authorList>
            <person name="Margot Z."/>
            <person name="Christophe K."/>
            <person name="Cabau C."/>
            <person name="Louis A."/>
            <person name="Berthelot C."/>
            <person name="Parey E."/>
            <person name="Roest Crollius H."/>
            <person name="Montfort J."/>
            <person name="Robinson-Rechavi M."/>
            <person name="Bucao C."/>
            <person name="Bouchez O."/>
            <person name="Gislard M."/>
            <person name="Lluch J."/>
            <person name="Milhes M."/>
            <person name="Lampietro C."/>
            <person name="Lopez Roques C."/>
            <person name="Donnadieu C."/>
            <person name="Braasch I."/>
            <person name="Desvignes T."/>
            <person name="Postlethwait J."/>
            <person name="Bobe J."/>
            <person name="Guiguen Y."/>
        </authorList>
    </citation>
    <scope>NUCLEOTIDE SEQUENCE</scope>
    <source>
        <strain evidence="2">M-15738</strain>
        <tissue evidence="2">Blood</tissue>
    </source>
</reference>
<proteinExistence type="predicted"/>
<dbReference type="Pfam" id="PF05699">
    <property type="entry name" value="Dimer_Tnp_hAT"/>
    <property type="match status" value="1"/>
</dbReference>
<keyword evidence="3" id="KW-1185">Reference proteome</keyword>
<dbReference type="AlphaFoldDB" id="A0AAV6G1J2"/>
<dbReference type="EMBL" id="JADWDJ010000015">
    <property type="protein sequence ID" value="KAG5268999.1"/>
    <property type="molecule type" value="Genomic_DNA"/>
</dbReference>
<organism evidence="2 3">
    <name type="scientific">Alosa alosa</name>
    <name type="common">allis shad</name>
    <dbReference type="NCBI Taxonomy" id="278164"/>
    <lineage>
        <taxon>Eukaryota</taxon>
        <taxon>Metazoa</taxon>
        <taxon>Chordata</taxon>
        <taxon>Craniata</taxon>
        <taxon>Vertebrata</taxon>
        <taxon>Euteleostomi</taxon>
        <taxon>Actinopterygii</taxon>
        <taxon>Neopterygii</taxon>
        <taxon>Teleostei</taxon>
        <taxon>Clupei</taxon>
        <taxon>Clupeiformes</taxon>
        <taxon>Clupeoidei</taxon>
        <taxon>Clupeidae</taxon>
        <taxon>Alosa</taxon>
    </lineage>
</organism>
<sequence>MLRAVRAFQNKITALWIPHRELIHFPKLRATTTSDPSLQQHFSYSRFVEVLEELKGEFESRFSNVTEHKEIFNFMENPFHVDVSSLTPTITQLCPGIGAALESEIIELQTNAILQVELRAGVGHFWSLVSEADFPTLKPLAQKVMSFFMSTYTCESTFLTMNTIKRKQRNRLTHTHLECLTVCQTPNRTRTTKESRSKVYLR</sequence>